<keyword evidence="3 5" id="KW-1133">Transmembrane helix</keyword>
<evidence type="ECO:0000256" key="1">
    <source>
        <dbReference type="ARBA" id="ARBA00004370"/>
    </source>
</evidence>
<name>A0A1I6TEN9_9FLAO</name>
<evidence type="ECO:0000313" key="8">
    <source>
        <dbReference type="Proteomes" id="UP000183209"/>
    </source>
</evidence>
<dbReference type="SUPFAM" id="SSF50182">
    <property type="entry name" value="Sm-like ribonucleoproteins"/>
    <property type="match status" value="1"/>
</dbReference>
<dbReference type="EMBL" id="FPAG01000005">
    <property type="protein sequence ID" value="SFS87626.1"/>
    <property type="molecule type" value="Genomic_DNA"/>
</dbReference>
<dbReference type="PANTHER" id="PTHR30221:SF8">
    <property type="entry name" value="SMALL-CONDUCTANCE MECHANOSENSITIVE CHANNEL"/>
    <property type="match status" value="1"/>
</dbReference>
<dbReference type="InterPro" id="IPR045275">
    <property type="entry name" value="MscS_archaea/bacteria_type"/>
</dbReference>
<keyword evidence="2 5" id="KW-0812">Transmembrane</keyword>
<evidence type="ECO:0000256" key="5">
    <source>
        <dbReference type="SAM" id="Phobius"/>
    </source>
</evidence>
<dbReference type="GO" id="GO:0016020">
    <property type="term" value="C:membrane"/>
    <property type="evidence" value="ECO:0007669"/>
    <property type="project" value="UniProtKB-SubCell"/>
</dbReference>
<dbReference type="InterPro" id="IPR006685">
    <property type="entry name" value="MscS_channel_2nd"/>
</dbReference>
<dbReference type="AlphaFoldDB" id="A0A1I6TEN9"/>
<evidence type="ECO:0000256" key="3">
    <source>
        <dbReference type="ARBA" id="ARBA00022989"/>
    </source>
</evidence>
<dbReference type="InterPro" id="IPR010920">
    <property type="entry name" value="LSM_dom_sf"/>
</dbReference>
<reference evidence="7 8" key="1">
    <citation type="submission" date="2016-10" db="EMBL/GenBank/DDBJ databases">
        <authorList>
            <person name="de Groot N.N."/>
        </authorList>
    </citation>
    <scope>NUCLEOTIDE SEQUENCE [LARGE SCALE GENOMIC DNA]</scope>
    <source>
        <strain evidence="7 8">CGMCC 1.6114</strain>
    </source>
</reference>
<sequence length="178" mass="20041">MDVFLTTYREEILQTLITIVILVIVRFIFHKAAKKVGELSDFNTARTTLIIKYINVSLSIMLAAILSLIWGVNFNDLGLILSSVFAVIGVALFAQWSILSNITAGVILFFSFPYKIGDRIKILNKDFPTEGIIEDIKAFHMHLRTDEGELITYPNNLFLQIGVTKIEKDSQDDAIDSI</sequence>
<dbReference type="OrthoDB" id="5705501at2"/>
<gene>
    <name evidence="7" type="ORF">SAMN04487906_2004</name>
</gene>
<dbReference type="PANTHER" id="PTHR30221">
    <property type="entry name" value="SMALL-CONDUCTANCE MECHANOSENSITIVE CHANNEL"/>
    <property type="match status" value="1"/>
</dbReference>
<feature type="domain" description="Mechanosensitive ion channel MscS" evidence="6">
    <location>
        <begin position="98"/>
        <end position="160"/>
    </location>
</feature>
<evidence type="ECO:0000256" key="4">
    <source>
        <dbReference type="ARBA" id="ARBA00023136"/>
    </source>
</evidence>
<comment type="subcellular location">
    <subcellularLocation>
        <location evidence="1">Membrane</location>
    </subcellularLocation>
</comment>
<feature type="transmembrane region" description="Helical" evidence="5">
    <location>
        <begin position="50"/>
        <end position="72"/>
    </location>
</feature>
<dbReference type="InterPro" id="IPR023408">
    <property type="entry name" value="MscS_beta-dom_sf"/>
</dbReference>
<dbReference type="RefSeq" id="WP_074978572.1">
    <property type="nucleotide sequence ID" value="NZ_FPAG01000005.1"/>
</dbReference>
<accession>A0A1I6TEN9</accession>
<proteinExistence type="predicted"/>
<organism evidence="7 8">
    <name type="scientific">Zhouia amylolytica</name>
    <dbReference type="NCBI Taxonomy" id="376730"/>
    <lineage>
        <taxon>Bacteria</taxon>
        <taxon>Pseudomonadati</taxon>
        <taxon>Bacteroidota</taxon>
        <taxon>Flavobacteriia</taxon>
        <taxon>Flavobacteriales</taxon>
        <taxon>Flavobacteriaceae</taxon>
        <taxon>Zhouia</taxon>
    </lineage>
</organism>
<protein>
    <submittedName>
        <fullName evidence="7">Mechanosensitive ion channel</fullName>
    </submittedName>
</protein>
<keyword evidence="4 5" id="KW-0472">Membrane</keyword>
<dbReference type="Proteomes" id="UP000183209">
    <property type="component" value="Unassembled WGS sequence"/>
</dbReference>
<dbReference type="Pfam" id="PF00924">
    <property type="entry name" value="MS_channel_2nd"/>
    <property type="match status" value="1"/>
</dbReference>
<feature type="transmembrane region" description="Helical" evidence="5">
    <location>
        <begin position="12"/>
        <end position="29"/>
    </location>
</feature>
<evidence type="ECO:0000259" key="6">
    <source>
        <dbReference type="Pfam" id="PF00924"/>
    </source>
</evidence>
<feature type="transmembrane region" description="Helical" evidence="5">
    <location>
        <begin position="84"/>
        <end position="112"/>
    </location>
</feature>
<evidence type="ECO:0000256" key="2">
    <source>
        <dbReference type="ARBA" id="ARBA00022692"/>
    </source>
</evidence>
<dbReference type="GO" id="GO:0008381">
    <property type="term" value="F:mechanosensitive monoatomic ion channel activity"/>
    <property type="evidence" value="ECO:0007669"/>
    <property type="project" value="InterPro"/>
</dbReference>
<evidence type="ECO:0000313" key="7">
    <source>
        <dbReference type="EMBL" id="SFS87626.1"/>
    </source>
</evidence>
<dbReference type="Gene3D" id="2.30.30.60">
    <property type="match status" value="1"/>
</dbReference>